<dbReference type="EMBL" id="JBHUKR010000011">
    <property type="protein sequence ID" value="MFD2419153.1"/>
    <property type="molecule type" value="Genomic_DNA"/>
</dbReference>
<reference evidence="3" key="1">
    <citation type="journal article" date="2019" name="Int. J. Syst. Evol. Microbiol.">
        <title>The Global Catalogue of Microorganisms (GCM) 10K type strain sequencing project: providing services to taxonomists for standard genome sequencing and annotation.</title>
        <authorList>
            <consortium name="The Broad Institute Genomics Platform"/>
            <consortium name="The Broad Institute Genome Sequencing Center for Infectious Disease"/>
            <person name="Wu L."/>
            <person name="Ma J."/>
        </authorList>
    </citation>
    <scope>NUCLEOTIDE SEQUENCE [LARGE SCALE GENOMIC DNA]</scope>
    <source>
        <strain evidence="3">CGMCC 4.7645</strain>
    </source>
</reference>
<evidence type="ECO:0000313" key="3">
    <source>
        <dbReference type="Proteomes" id="UP001597417"/>
    </source>
</evidence>
<dbReference type="RefSeq" id="WP_378267167.1">
    <property type="nucleotide sequence ID" value="NZ_JBHUKR010000011.1"/>
</dbReference>
<feature type="transmembrane region" description="Helical" evidence="1">
    <location>
        <begin position="21"/>
        <end position="43"/>
    </location>
</feature>
<keyword evidence="1" id="KW-0472">Membrane</keyword>
<comment type="caution">
    <text evidence="2">The sequence shown here is derived from an EMBL/GenBank/DDBJ whole genome shotgun (WGS) entry which is preliminary data.</text>
</comment>
<feature type="transmembrane region" description="Helical" evidence="1">
    <location>
        <begin position="63"/>
        <end position="84"/>
    </location>
</feature>
<protein>
    <submittedName>
        <fullName evidence="2">Uncharacterized protein</fullName>
    </submittedName>
</protein>
<name>A0ABW5FVT4_9PSEU</name>
<dbReference type="Proteomes" id="UP001597417">
    <property type="component" value="Unassembled WGS sequence"/>
</dbReference>
<feature type="transmembrane region" description="Helical" evidence="1">
    <location>
        <begin position="131"/>
        <end position="150"/>
    </location>
</feature>
<feature type="transmembrane region" description="Helical" evidence="1">
    <location>
        <begin position="91"/>
        <end position="111"/>
    </location>
</feature>
<evidence type="ECO:0000313" key="2">
    <source>
        <dbReference type="EMBL" id="MFD2419153.1"/>
    </source>
</evidence>
<keyword evidence="1" id="KW-1133">Transmembrane helix</keyword>
<accession>A0ABW5FVT4</accession>
<organism evidence="2 3">
    <name type="scientific">Amycolatopsis pigmentata</name>
    <dbReference type="NCBI Taxonomy" id="450801"/>
    <lineage>
        <taxon>Bacteria</taxon>
        <taxon>Bacillati</taxon>
        <taxon>Actinomycetota</taxon>
        <taxon>Actinomycetes</taxon>
        <taxon>Pseudonocardiales</taxon>
        <taxon>Pseudonocardiaceae</taxon>
        <taxon>Amycolatopsis</taxon>
    </lineage>
</organism>
<proteinExistence type="predicted"/>
<evidence type="ECO:0000256" key="1">
    <source>
        <dbReference type="SAM" id="Phobius"/>
    </source>
</evidence>
<sequence length="177" mass="18907">MTNPFGYPVERGRKPAGIERTPNGATAILAGLVGLALAGILGYLPVTQFIYYGISDQPDRTLIVLGLYLGAALLLLLGAVVTFFRVLAGGILLLIGALVAMAAVVAESTLLQPGRFTEFFRAMFQFIPDDAFVRVAATVGGPLVFLLAVLPSTFRYLRDRPPEIGYGPPPGYPPRGW</sequence>
<gene>
    <name evidence="2" type="ORF">ACFSXZ_22745</name>
</gene>
<keyword evidence="3" id="KW-1185">Reference proteome</keyword>
<keyword evidence="1" id="KW-0812">Transmembrane</keyword>